<organism evidence="10 11">
    <name type="scientific">Streptomyces alkaliterrae</name>
    <dbReference type="NCBI Taxonomy" id="2213162"/>
    <lineage>
        <taxon>Bacteria</taxon>
        <taxon>Bacillati</taxon>
        <taxon>Actinomycetota</taxon>
        <taxon>Actinomycetes</taxon>
        <taxon>Kitasatosporales</taxon>
        <taxon>Streptomycetaceae</taxon>
        <taxon>Streptomyces</taxon>
    </lineage>
</organism>
<dbReference type="GO" id="GO:0004252">
    <property type="term" value="F:serine-type endopeptidase activity"/>
    <property type="evidence" value="ECO:0007669"/>
    <property type="project" value="UniProtKB-UniRule"/>
</dbReference>
<evidence type="ECO:0000313" key="11">
    <source>
        <dbReference type="Proteomes" id="UP000525686"/>
    </source>
</evidence>
<dbReference type="InterPro" id="IPR006311">
    <property type="entry name" value="TAT_signal"/>
</dbReference>
<dbReference type="PRINTS" id="PR00723">
    <property type="entry name" value="SUBTILISIN"/>
</dbReference>
<evidence type="ECO:0000256" key="4">
    <source>
        <dbReference type="ARBA" id="ARBA00022825"/>
    </source>
</evidence>
<evidence type="ECO:0000256" key="2">
    <source>
        <dbReference type="ARBA" id="ARBA00022670"/>
    </source>
</evidence>
<keyword evidence="2 5" id="KW-0645">Protease</keyword>
<dbReference type="InterPro" id="IPR000209">
    <property type="entry name" value="Peptidase_S8/S53_dom"/>
</dbReference>
<dbReference type="PROSITE" id="PS51892">
    <property type="entry name" value="SUBTILASE"/>
    <property type="match status" value="1"/>
</dbReference>
<reference evidence="11" key="1">
    <citation type="submission" date="2020-05" db="EMBL/GenBank/DDBJ databases">
        <title>Classification of alakaliphilic streptomycetes isolated from an alkaline soil next to Lonar Crater, India and a proposal for the recognition of Streptomyces alkaliterrae sp. nov.</title>
        <authorList>
            <person name="Golinska P."/>
        </authorList>
    </citation>
    <scope>NUCLEOTIDE SEQUENCE [LARGE SCALE GENOMIC DNA]</scope>
    <source>
        <strain evidence="11">OF3</strain>
    </source>
</reference>
<dbReference type="EMBL" id="JABJWZ010000068">
    <property type="protein sequence ID" value="MBB1253752.1"/>
    <property type="molecule type" value="Genomic_DNA"/>
</dbReference>
<feature type="active site" description="Charge relay system" evidence="5">
    <location>
        <position position="96"/>
    </location>
</feature>
<keyword evidence="7" id="KW-0812">Transmembrane</keyword>
<keyword evidence="7" id="KW-0472">Membrane</keyword>
<evidence type="ECO:0000256" key="3">
    <source>
        <dbReference type="ARBA" id="ARBA00022801"/>
    </source>
</evidence>
<feature type="transmembrane region" description="Helical" evidence="7">
    <location>
        <begin position="365"/>
        <end position="388"/>
    </location>
</feature>
<dbReference type="PANTHER" id="PTHR43399:SF4">
    <property type="entry name" value="CELL WALL-ASSOCIATED PROTEASE"/>
    <property type="match status" value="1"/>
</dbReference>
<dbReference type="SUPFAM" id="SSF52743">
    <property type="entry name" value="Subtilisin-like"/>
    <property type="match status" value="1"/>
</dbReference>
<proteinExistence type="inferred from homology"/>
<gene>
    <name evidence="10" type="ORF">H3146_10280</name>
</gene>
<evidence type="ECO:0000259" key="9">
    <source>
        <dbReference type="Pfam" id="PF00082"/>
    </source>
</evidence>
<evidence type="ECO:0000256" key="8">
    <source>
        <dbReference type="SAM" id="SignalP"/>
    </source>
</evidence>
<dbReference type="RefSeq" id="WP_181354116.1">
    <property type="nucleotide sequence ID" value="NZ_JABJWZ010000068.1"/>
</dbReference>
<evidence type="ECO:0000256" key="7">
    <source>
        <dbReference type="SAM" id="Phobius"/>
    </source>
</evidence>
<keyword evidence="3 5" id="KW-0378">Hydrolase</keyword>
<feature type="active site" description="Charge relay system" evidence="5">
    <location>
        <position position="62"/>
    </location>
</feature>
<dbReference type="InterPro" id="IPR051048">
    <property type="entry name" value="Peptidase_S8/S53_subtilisin"/>
</dbReference>
<feature type="signal peptide" evidence="8">
    <location>
        <begin position="1"/>
        <end position="29"/>
    </location>
</feature>
<keyword evidence="8" id="KW-0732">Signal</keyword>
<comment type="similarity">
    <text evidence="1 5">Belongs to the peptidase S8 family.</text>
</comment>
<evidence type="ECO:0000256" key="1">
    <source>
        <dbReference type="ARBA" id="ARBA00011073"/>
    </source>
</evidence>
<keyword evidence="7" id="KW-1133">Transmembrane helix</keyword>
<evidence type="ECO:0000256" key="6">
    <source>
        <dbReference type="SAM" id="MobiDB-lite"/>
    </source>
</evidence>
<dbReference type="PROSITE" id="PS51318">
    <property type="entry name" value="TAT"/>
    <property type="match status" value="1"/>
</dbReference>
<keyword evidence="4 5" id="KW-0720">Serine protease</keyword>
<feature type="active site" description="Charge relay system" evidence="5">
    <location>
        <position position="257"/>
    </location>
</feature>
<dbReference type="Gene3D" id="3.40.50.200">
    <property type="entry name" value="Peptidase S8/S53 domain"/>
    <property type="match status" value="1"/>
</dbReference>
<dbReference type="PANTHER" id="PTHR43399">
    <property type="entry name" value="SUBTILISIN-RELATED"/>
    <property type="match status" value="1"/>
</dbReference>
<dbReference type="GO" id="GO:0006508">
    <property type="term" value="P:proteolysis"/>
    <property type="evidence" value="ECO:0007669"/>
    <property type="project" value="UniProtKB-KW"/>
</dbReference>
<feature type="region of interest" description="Disordered" evidence="6">
    <location>
        <begin position="391"/>
        <end position="433"/>
    </location>
</feature>
<sequence>MGTRRALSAVGSALLAGALLLGSAPTASADQTRDGQWALEAFQVEKVWKESTGKGVTVAVLDSAVKGSHPDLSRNVLPGRDMLRGGPATLETEIDHATGLASLIAGHGHGAGNKDGVIGLAPDAKILPVRIATEGDSANEAGDSGQFGDAIRYAVDEGASIINMSIGRSSITDNEKEALAYAAAKDVLVVSSAGNVPGHRINYPAREGSVVAVGAIDQAGNIWEDSSAGPEMMLTAPGHRIRMAATREPYQVVSGTSYASAYVSGAAALLRAKFPDLTAGQIVNRLAKTALLPDAVDAPNGRDKYYGFGMIRPYRALTEDIPAGPKSGPLEIPDPPKSDPNQDTAGAVAPGDNQAAEDDLTTGQMVLIGGIGVLVLGSVVVLLIVSALKKKRRNTPPPPPPGWGGPGGMPTQQPPAPPGAYQQQGPPQQPPRY</sequence>
<protein>
    <submittedName>
        <fullName evidence="10">S8 family serine peptidase</fullName>
    </submittedName>
</protein>
<name>A0A7W3ZMV1_9ACTN</name>
<feature type="domain" description="Peptidase S8/S53" evidence="9">
    <location>
        <begin position="53"/>
        <end position="309"/>
    </location>
</feature>
<comment type="caution">
    <text evidence="10">The sequence shown here is derived from an EMBL/GenBank/DDBJ whole genome shotgun (WGS) entry which is preliminary data.</text>
</comment>
<feature type="region of interest" description="Disordered" evidence="6">
    <location>
        <begin position="319"/>
        <end position="356"/>
    </location>
</feature>
<accession>A0A7W3ZMV1</accession>
<dbReference type="AlphaFoldDB" id="A0A7W3ZMV1"/>
<feature type="chain" id="PRO_5031021861" evidence="8">
    <location>
        <begin position="30"/>
        <end position="433"/>
    </location>
</feature>
<dbReference type="Proteomes" id="UP000525686">
    <property type="component" value="Unassembled WGS sequence"/>
</dbReference>
<evidence type="ECO:0000313" key="10">
    <source>
        <dbReference type="EMBL" id="MBB1253752.1"/>
    </source>
</evidence>
<dbReference type="InterPro" id="IPR015500">
    <property type="entry name" value="Peptidase_S8_subtilisin-rel"/>
</dbReference>
<dbReference type="Pfam" id="PF00082">
    <property type="entry name" value="Peptidase_S8"/>
    <property type="match status" value="1"/>
</dbReference>
<evidence type="ECO:0000256" key="5">
    <source>
        <dbReference type="PROSITE-ProRule" id="PRU01240"/>
    </source>
</evidence>
<dbReference type="InterPro" id="IPR036852">
    <property type="entry name" value="Peptidase_S8/S53_dom_sf"/>
</dbReference>